<dbReference type="EMBL" id="BK032514">
    <property type="protein sequence ID" value="DAF45398.1"/>
    <property type="molecule type" value="Genomic_DNA"/>
</dbReference>
<protein>
    <submittedName>
        <fullName evidence="7">ParA</fullName>
    </submittedName>
</protein>
<accession>A0A8S5S351</accession>
<dbReference type="GO" id="GO:0051539">
    <property type="term" value="F:4 iron, 4 sulfur cluster binding"/>
    <property type="evidence" value="ECO:0007669"/>
    <property type="project" value="TreeGrafter"/>
</dbReference>
<dbReference type="InterPro" id="IPR034904">
    <property type="entry name" value="FSCA_dom_sf"/>
</dbReference>
<dbReference type="SUPFAM" id="SSF52540">
    <property type="entry name" value="P-loop containing nucleoside triphosphate hydrolases"/>
    <property type="match status" value="1"/>
</dbReference>
<dbReference type="InterPro" id="IPR044304">
    <property type="entry name" value="NUBPL-like"/>
</dbReference>
<feature type="domain" description="MIP18 family-like" evidence="6">
    <location>
        <begin position="2"/>
        <end position="71"/>
    </location>
</feature>
<dbReference type="CDD" id="cd02037">
    <property type="entry name" value="Mrp_NBP35"/>
    <property type="match status" value="1"/>
</dbReference>
<dbReference type="InterPro" id="IPR033756">
    <property type="entry name" value="YlxH/NBP35"/>
</dbReference>
<dbReference type="Gene3D" id="3.30.300.130">
    <property type="entry name" value="Fe-S cluster assembly (FSCA)"/>
    <property type="match status" value="1"/>
</dbReference>
<evidence type="ECO:0000256" key="4">
    <source>
        <dbReference type="ARBA" id="ARBA00023004"/>
    </source>
</evidence>
<name>A0A8S5S351_9CAUD</name>
<evidence type="ECO:0000256" key="1">
    <source>
        <dbReference type="ARBA" id="ARBA00022723"/>
    </source>
</evidence>
<reference evidence="7" key="1">
    <citation type="journal article" date="2021" name="Proc. Natl. Acad. Sci. U.S.A.">
        <title>A Catalog of Tens of Thousands of Viruses from Human Metagenomes Reveals Hidden Associations with Chronic Diseases.</title>
        <authorList>
            <person name="Tisza M.J."/>
            <person name="Buck C.B."/>
        </authorList>
    </citation>
    <scope>NUCLEOTIDE SEQUENCE</scope>
    <source>
        <strain evidence="7">CtBLh2</strain>
    </source>
</reference>
<dbReference type="InterPro" id="IPR002744">
    <property type="entry name" value="MIP18-like"/>
</dbReference>
<dbReference type="Pfam" id="PF01883">
    <property type="entry name" value="FeS_assembly_P"/>
    <property type="match status" value="1"/>
</dbReference>
<evidence type="ECO:0000259" key="6">
    <source>
        <dbReference type="Pfam" id="PF01883"/>
    </source>
</evidence>
<dbReference type="GO" id="GO:0016226">
    <property type="term" value="P:iron-sulfur cluster assembly"/>
    <property type="evidence" value="ECO:0007669"/>
    <property type="project" value="InterPro"/>
</dbReference>
<dbReference type="PANTHER" id="PTHR42961">
    <property type="entry name" value="IRON-SULFUR PROTEIN NUBPL"/>
    <property type="match status" value="1"/>
</dbReference>
<dbReference type="FunFam" id="3.40.50.300:FF:001119">
    <property type="entry name" value="Iron-sulfur cluster carrier protein"/>
    <property type="match status" value="1"/>
</dbReference>
<dbReference type="InterPro" id="IPR019591">
    <property type="entry name" value="Mrp/NBP35_ATP-bd"/>
</dbReference>
<keyword evidence="3" id="KW-0067">ATP-binding</keyword>
<sequence>MEEKIKQLLTAIVHPETGQDIVTSGFIEHTAAAAGKVTVVLRFAKTRDPFALKIKKQAEELLQEAFPGSEVLVVIKEGGAAPRPEPKLKTTTGGIAHVIAVASGKGGVGKSTVTANLAVALRNMGYRVGILDADIYGPSQPKMFGVEGYLPEAVQEDGEDRIIPARSMEIELMSIGFFIKPTDALLWRGAMAVSALKQMIHQTRWGTLDFLLADLPPGTGDVHLSIISELKIDAAVIVSTPQQVAVADVVRGVEMFRNEHVGIPVAGVIENMAWFTPAELPDNRYYLFGRGGARAMAEKSGVPFLGEIPIVQSIMEGSDAGCPAASTHPMVEKSYREIAEKVVEQVMKNGR</sequence>
<keyword evidence="1" id="KW-0479">Metal-binding</keyword>
<organism evidence="7">
    <name type="scientific">Siphoviridae sp. ctBLh2</name>
    <dbReference type="NCBI Taxonomy" id="2827803"/>
    <lineage>
        <taxon>Viruses</taxon>
        <taxon>Duplodnaviria</taxon>
        <taxon>Heunggongvirae</taxon>
        <taxon>Uroviricota</taxon>
        <taxon>Caudoviricetes</taxon>
    </lineage>
</organism>
<dbReference type="Pfam" id="PF10609">
    <property type="entry name" value="ParA"/>
    <property type="match status" value="1"/>
</dbReference>
<proteinExistence type="inferred from homology"/>
<keyword evidence="5" id="KW-0411">Iron-sulfur</keyword>
<evidence type="ECO:0000256" key="3">
    <source>
        <dbReference type="ARBA" id="ARBA00022840"/>
    </source>
</evidence>
<evidence type="ECO:0000256" key="2">
    <source>
        <dbReference type="ARBA" id="ARBA00022741"/>
    </source>
</evidence>
<dbReference type="GO" id="GO:0140663">
    <property type="term" value="F:ATP-dependent FeS chaperone activity"/>
    <property type="evidence" value="ECO:0007669"/>
    <property type="project" value="InterPro"/>
</dbReference>
<dbReference type="PANTHER" id="PTHR42961:SF2">
    <property type="entry name" value="IRON-SULFUR PROTEIN NUBPL"/>
    <property type="match status" value="1"/>
</dbReference>
<dbReference type="SUPFAM" id="SSF117916">
    <property type="entry name" value="Fe-S cluster assembly (FSCA) domain-like"/>
    <property type="match status" value="1"/>
</dbReference>
<dbReference type="Gene3D" id="3.40.50.300">
    <property type="entry name" value="P-loop containing nucleotide triphosphate hydrolases"/>
    <property type="match status" value="1"/>
</dbReference>
<evidence type="ECO:0000313" key="7">
    <source>
        <dbReference type="EMBL" id="DAF45398.1"/>
    </source>
</evidence>
<dbReference type="InterPro" id="IPR027417">
    <property type="entry name" value="P-loop_NTPase"/>
</dbReference>
<dbReference type="GO" id="GO:0046872">
    <property type="term" value="F:metal ion binding"/>
    <property type="evidence" value="ECO:0007669"/>
    <property type="project" value="UniProtKB-KW"/>
</dbReference>
<keyword evidence="4" id="KW-0408">Iron</keyword>
<dbReference type="HAMAP" id="MF_02040">
    <property type="entry name" value="Mrp_NBP35"/>
    <property type="match status" value="1"/>
</dbReference>
<keyword evidence="2" id="KW-0547">Nucleotide-binding</keyword>
<dbReference type="GO" id="GO:0005524">
    <property type="term" value="F:ATP binding"/>
    <property type="evidence" value="ECO:0007669"/>
    <property type="project" value="UniProtKB-KW"/>
</dbReference>
<evidence type="ECO:0000256" key="5">
    <source>
        <dbReference type="ARBA" id="ARBA00023014"/>
    </source>
</evidence>